<dbReference type="FunFam" id="1.25.40.10:FF:002300">
    <property type="entry name" value="Tetratricopeptide repeat protein 1"/>
    <property type="match status" value="1"/>
</dbReference>
<dbReference type="SUPFAM" id="SSF48452">
    <property type="entry name" value="TPR-like"/>
    <property type="match status" value="1"/>
</dbReference>
<dbReference type="GO" id="GO:0006355">
    <property type="term" value="P:regulation of DNA-templated transcription"/>
    <property type="evidence" value="ECO:0007669"/>
    <property type="project" value="InterPro"/>
</dbReference>
<feature type="compositionally biased region" description="Basic and acidic residues" evidence="5">
    <location>
        <begin position="1183"/>
        <end position="1193"/>
    </location>
</feature>
<dbReference type="GeneID" id="85311590"/>
<evidence type="ECO:0000256" key="4">
    <source>
        <dbReference type="SAM" id="Coils"/>
    </source>
</evidence>
<keyword evidence="7" id="KW-1185">Reference proteome</keyword>
<dbReference type="GO" id="GO:0016593">
    <property type="term" value="C:Cdc73/Paf1 complex"/>
    <property type="evidence" value="ECO:0007669"/>
    <property type="project" value="TreeGrafter"/>
</dbReference>
<dbReference type="GO" id="GO:0000993">
    <property type="term" value="F:RNA polymerase II complex binding"/>
    <property type="evidence" value="ECO:0007669"/>
    <property type="project" value="TreeGrafter"/>
</dbReference>
<evidence type="ECO:0000313" key="7">
    <source>
        <dbReference type="Proteomes" id="UP001244011"/>
    </source>
</evidence>
<dbReference type="GO" id="GO:0006368">
    <property type="term" value="P:transcription elongation by RNA polymerase II"/>
    <property type="evidence" value="ECO:0007669"/>
    <property type="project" value="TreeGrafter"/>
</dbReference>
<dbReference type="Pfam" id="PF13174">
    <property type="entry name" value="TPR_6"/>
    <property type="match status" value="1"/>
</dbReference>
<feature type="coiled-coil region" evidence="4">
    <location>
        <begin position="423"/>
        <end position="450"/>
    </location>
</feature>
<feature type="region of interest" description="Disordered" evidence="5">
    <location>
        <begin position="961"/>
        <end position="1001"/>
    </location>
</feature>
<evidence type="ECO:0000256" key="5">
    <source>
        <dbReference type="SAM" id="MobiDB-lite"/>
    </source>
</evidence>
<dbReference type="SUPFAM" id="SSF81901">
    <property type="entry name" value="HCP-like"/>
    <property type="match status" value="1"/>
</dbReference>
<feature type="compositionally biased region" description="Basic and acidic residues" evidence="5">
    <location>
        <begin position="962"/>
        <end position="972"/>
    </location>
</feature>
<dbReference type="Pfam" id="PF13432">
    <property type="entry name" value="TPR_16"/>
    <property type="match status" value="1"/>
</dbReference>
<evidence type="ECO:0000313" key="6">
    <source>
        <dbReference type="EMBL" id="KAK1765757.1"/>
    </source>
</evidence>
<dbReference type="SMART" id="SM00028">
    <property type="entry name" value="TPR"/>
    <property type="match status" value="8"/>
</dbReference>
<dbReference type="PROSITE" id="PS50005">
    <property type="entry name" value="TPR"/>
    <property type="match status" value="2"/>
</dbReference>
<feature type="region of interest" description="Disordered" evidence="5">
    <location>
        <begin position="1019"/>
        <end position="1226"/>
    </location>
</feature>
<name>A0AAJ0BZ68_9PEZI</name>
<feature type="compositionally biased region" description="Acidic residues" evidence="5">
    <location>
        <begin position="1099"/>
        <end position="1111"/>
    </location>
</feature>
<dbReference type="Proteomes" id="UP001244011">
    <property type="component" value="Unassembled WGS sequence"/>
</dbReference>
<accession>A0AAJ0BZ68</accession>
<sequence length="1226" mass="137750">MSTILKSAQVNGGAPGVPNGLPKSKRFSDIPSTIDIPVQDQEDEAVEIGLEELADDPTELCTLFEMERAARTYWMTVALAYAKLHKVDFAIEMLIRGANAMQVSNPREKLSIVSCLCWMYLWKSREAPRVAPEGSLVSEAKTKEYYLQLATSTLNEASRINPAFPPLFLARGVLYLLRASLQTPSKASSTAPGAIDSEKAELLRSALKSFDDAIRVSQGKNMLAVMGKSRALFSLGKYAEALAGYQDVLAKMPDLVDPDPRIGIGCCFWQLGFKDDAKLAWERCLEINPESKIANILLGLYYLDASGHVPTNSPDFIRLYKKAMTEYTQKSFKLDKDLPLTCATFAGYFLSRKSLANVDSLAHKAIQYTDVNAIASDGWYLLARKEHYDGNADRASDYYRRADDARGGTERGYLPAKFGAAQLSVLKNDLGEAKLRLEKMIQQSRNYEAMVLLGTLYAEEVFTNQYAAVKEDRSAEAKKAIGLLESVRSAWKDTKKNLSPDPAVLLNLARLYETDHPEKALQCLQQVEQLETDQIPESEYPTDIEDEAVIRAALRKFLPPQLLNNMGCFYAQAGRHEVASEMFEAALGACMRIGERDEDTDTDALVTTISFNLGRSYESRSMSDQAVEVYEGLLKRHDDYTDAKIRLAYIKLRKNPNKEGPDTVAKLYQENPADLEVRALYGWFLGKVNSRKRPANIAEDPELRHYKHTLQNYDKHDRYALVGMGNMWLVTAREMRRETDQEKQKRSATYGRAVEFFEKALQLDPMNAYAAQGIAIALVEDKKDYKNALPIFLKVRDTIKDPHVFVNLGHIYAELRQFSKAIESYEIALSKEGKSNDAGILSCLGRVWLNKGRSERTMNAYKLALECAEKALAVAPEQVHFKFNVAFVQIQLAMMIHSLNETQRNSLQLQDAADGLESAIKVLDEIASSPHTPYPKHDIEQRANMARNTQRKQLERALASQREYEEKNKEKLAAAMEQRQAELRRREEEKRKVEEALRERQEKIRKEREEIAARDRLLAEQRDDEERTRLESSVGEAGEKAKKRGKASSRGTGEPRQKGGRSRRKKADSEGDESGEERPKKKQRLSRRGQAGNYKSAEIVEDSSEDDDELERAERALAREGAAGSDADDVPRDDVSDTMEVDNSNVAGEDDEGEEETVSRRQQAKRSRRGRILEESDEEEEGKPEKGSDKGSDNDDVADEPAGPIAEEDEAAPADTSMADLDEDDE</sequence>
<feature type="compositionally biased region" description="Basic and acidic residues" evidence="5">
    <location>
        <begin position="1019"/>
        <end position="1030"/>
    </location>
</feature>
<dbReference type="InterPro" id="IPR019734">
    <property type="entry name" value="TPR_rpt"/>
</dbReference>
<feature type="repeat" description="TPR" evidence="3">
    <location>
        <begin position="845"/>
        <end position="878"/>
    </location>
</feature>
<dbReference type="EMBL" id="MU839014">
    <property type="protein sequence ID" value="KAK1765757.1"/>
    <property type="molecule type" value="Genomic_DNA"/>
</dbReference>
<evidence type="ECO:0000256" key="3">
    <source>
        <dbReference type="PROSITE-ProRule" id="PRU00339"/>
    </source>
</evidence>
<dbReference type="InterPro" id="IPR011990">
    <property type="entry name" value="TPR-like_helical_dom_sf"/>
</dbReference>
<dbReference type="RefSeq" id="XP_060281970.1">
    <property type="nucleotide sequence ID" value="XM_060428403.1"/>
</dbReference>
<keyword evidence="4" id="KW-0175">Coiled coil</keyword>
<dbReference type="AlphaFoldDB" id="A0AAJ0BZ68"/>
<reference evidence="6" key="1">
    <citation type="submission" date="2023-06" db="EMBL/GenBank/DDBJ databases">
        <title>Genome-scale phylogeny and comparative genomics of the fungal order Sordariales.</title>
        <authorList>
            <consortium name="Lawrence Berkeley National Laboratory"/>
            <person name="Hensen N."/>
            <person name="Bonometti L."/>
            <person name="Westerberg I."/>
            <person name="Brannstrom I.O."/>
            <person name="Guillou S."/>
            <person name="Cros-Aarteil S."/>
            <person name="Calhoun S."/>
            <person name="Haridas S."/>
            <person name="Kuo A."/>
            <person name="Mondo S."/>
            <person name="Pangilinan J."/>
            <person name="Riley R."/>
            <person name="Labutti K."/>
            <person name="Andreopoulos B."/>
            <person name="Lipzen A."/>
            <person name="Chen C."/>
            <person name="Yanf M."/>
            <person name="Daum C."/>
            <person name="Ng V."/>
            <person name="Clum A."/>
            <person name="Steindorff A."/>
            <person name="Ohm R."/>
            <person name="Martin F."/>
            <person name="Silar P."/>
            <person name="Natvig D."/>
            <person name="Lalanne C."/>
            <person name="Gautier V."/>
            <person name="Ament-Velasquez S.L."/>
            <person name="Kruys A."/>
            <person name="Hutchinson M.I."/>
            <person name="Powell A.J."/>
            <person name="Barry K."/>
            <person name="Miller A.N."/>
            <person name="Grigoriev I.V."/>
            <person name="Debuchy R."/>
            <person name="Gladieux P."/>
            <person name="Thoren M.H."/>
            <person name="Johannesson H."/>
        </authorList>
    </citation>
    <scope>NUCLEOTIDE SEQUENCE</scope>
    <source>
        <strain evidence="6">8032-3</strain>
    </source>
</reference>
<proteinExistence type="predicted"/>
<feature type="compositionally biased region" description="Basic and acidic residues" evidence="5">
    <location>
        <begin position="979"/>
        <end position="1001"/>
    </location>
</feature>
<dbReference type="PANTHER" id="PTHR14027">
    <property type="entry name" value="RNA POLYMERASE-ASSOCIATED PROTEIN CTR9"/>
    <property type="match status" value="1"/>
</dbReference>
<keyword evidence="2 3" id="KW-0802">TPR repeat</keyword>
<gene>
    <name evidence="6" type="ORF">QBC33DRAFT_543854</name>
</gene>
<dbReference type="Gene3D" id="1.25.40.10">
    <property type="entry name" value="Tetratricopeptide repeat domain"/>
    <property type="match status" value="3"/>
</dbReference>
<evidence type="ECO:0000256" key="1">
    <source>
        <dbReference type="ARBA" id="ARBA00022737"/>
    </source>
</evidence>
<keyword evidence="1" id="KW-0677">Repeat</keyword>
<feature type="repeat" description="TPR" evidence="3">
    <location>
        <begin position="802"/>
        <end position="835"/>
    </location>
</feature>
<evidence type="ECO:0000256" key="2">
    <source>
        <dbReference type="ARBA" id="ARBA00022803"/>
    </source>
</evidence>
<dbReference type="Pfam" id="PF13181">
    <property type="entry name" value="TPR_8"/>
    <property type="match status" value="3"/>
</dbReference>
<dbReference type="InterPro" id="IPR031101">
    <property type="entry name" value="Ctr9"/>
</dbReference>
<comment type="caution">
    <text evidence="6">The sequence shown here is derived from an EMBL/GenBank/DDBJ whole genome shotgun (WGS) entry which is preliminary data.</text>
</comment>
<dbReference type="PANTHER" id="PTHR14027:SF2">
    <property type="entry name" value="RNA POLYMERASE-ASSOCIATED PROTEIN CTR9 HOMOLOG"/>
    <property type="match status" value="1"/>
</dbReference>
<protein>
    <submittedName>
        <fullName evidence="6">Tetratricopeptide repeat protein 1</fullName>
    </submittedName>
</protein>
<organism evidence="6 7">
    <name type="scientific">Phialemonium atrogriseum</name>
    <dbReference type="NCBI Taxonomy" id="1093897"/>
    <lineage>
        <taxon>Eukaryota</taxon>
        <taxon>Fungi</taxon>
        <taxon>Dikarya</taxon>
        <taxon>Ascomycota</taxon>
        <taxon>Pezizomycotina</taxon>
        <taxon>Sordariomycetes</taxon>
        <taxon>Sordariomycetidae</taxon>
        <taxon>Cephalothecales</taxon>
        <taxon>Cephalothecaceae</taxon>
        <taxon>Phialemonium</taxon>
    </lineage>
</organism>